<proteinExistence type="predicted"/>
<evidence type="ECO:0000313" key="2">
    <source>
        <dbReference type="Proteomes" id="UP000063434"/>
    </source>
</evidence>
<gene>
    <name evidence="1" type="ORF">PFL603g_02689</name>
</gene>
<sequence>MDTTFRIAMLVEEGKQRIISSRDWLTVAELSELTAQTVDELKAEVYSLMSDGRIFAIRYEGVDYFPIYAFDANDGYQPAPALKAVIEILATRKDAWGMAFWFGSSNSYLGGRQPKEVLRIDPGILLDAASDEVHGILHG</sequence>
<dbReference type="PATRIC" id="fig|294.195.peg.2872"/>
<evidence type="ECO:0000313" key="1">
    <source>
        <dbReference type="EMBL" id="KWV76349.1"/>
    </source>
</evidence>
<reference evidence="1 2" key="1">
    <citation type="submission" date="2015-05" db="EMBL/GenBank/DDBJ databases">
        <title>A genomic and transcriptomic approach to investigate the blue pigment phenotype in Pseudomonas fluorescens.</title>
        <authorList>
            <person name="Andreani N.A."/>
            <person name="Cardazzo B."/>
        </authorList>
    </citation>
    <scope>NUCLEOTIDE SEQUENCE [LARGE SCALE GENOMIC DNA]</scope>
    <source>
        <strain evidence="1 2">Ps_40</strain>
    </source>
</reference>
<accession>A0A120G0J7</accession>
<protein>
    <recommendedName>
        <fullName evidence="3">Antitoxin Xre/MbcA/ParS-like toxin-binding domain-containing protein</fullName>
    </recommendedName>
</protein>
<evidence type="ECO:0008006" key="3">
    <source>
        <dbReference type="Google" id="ProtNLM"/>
    </source>
</evidence>
<dbReference type="AlphaFoldDB" id="A0A120G0J7"/>
<comment type="caution">
    <text evidence="1">The sequence shown here is derived from an EMBL/GenBank/DDBJ whole genome shotgun (WGS) entry which is preliminary data.</text>
</comment>
<name>A0A120G0J7_PSEFL</name>
<organism evidence="1 2">
    <name type="scientific">Pseudomonas fluorescens</name>
    <dbReference type="NCBI Taxonomy" id="294"/>
    <lineage>
        <taxon>Bacteria</taxon>
        <taxon>Pseudomonadati</taxon>
        <taxon>Pseudomonadota</taxon>
        <taxon>Gammaproteobacteria</taxon>
        <taxon>Pseudomonadales</taxon>
        <taxon>Pseudomonadaceae</taxon>
        <taxon>Pseudomonas</taxon>
    </lineage>
</organism>
<dbReference type="EMBL" id="LCYC01000039">
    <property type="protein sequence ID" value="KWV76349.1"/>
    <property type="molecule type" value="Genomic_DNA"/>
</dbReference>
<dbReference type="RefSeq" id="WP_060766031.1">
    <property type="nucleotide sequence ID" value="NZ_LCYC01000039.1"/>
</dbReference>
<dbReference type="Proteomes" id="UP000063434">
    <property type="component" value="Unassembled WGS sequence"/>
</dbReference>